<evidence type="ECO:0000313" key="1">
    <source>
        <dbReference type="EMBL" id="MBW86487.1"/>
    </source>
</evidence>
<dbReference type="EMBL" id="GGEC01006004">
    <property type="protein sequence ID" value="MBW86487.1"/>
    <property type="molecule type" value="Transcribed_RNA"/>
</dbReference>
<reference evidence="1" key="1">
    <citation type="submission" date="2018-02" db="EMBL/GenBank/DDBJ databases">
        <title>Rhizophora mucronata_Transcriptome.</title>
        <authorList>
            <person name="Meera S.P."/>
            <person name="Sreeshan A."/>
            <person name="Augustine A."/>
        </authorList>
    </citation>
    <scope>NUCLEOTIDE SEQUENCE</scope>
    <source>
        <tissue evidence="1">Leaf</tissue>
    </source>
</reference>
<sequence>MAMRGFWYMSTCHRVHWLSICLNGVIKDILLLLGSRGLPLCWMWPEESNICTA</sequence>
<organism evidence="1">
    <name type="scientific">Rhizophora mucronata</name>
    <name type="common">Asiatic mangrove</name>
    <dbReference type="NCBI Taxonomy" id="61149"/>
    <lineage>
        <taxon>Eukaryota</taxon>
        <taxon>Viridiplantae</taxon>
        <taxon>Streptophyta</taxon>
        <taxon>Embryophyta</taxon>
        <taxon>Tracheophyta</taxon>
        <taxon>Spermatophyta</taxon>
        <taxon>Magnoliopsida</taxon>
        <taxon>eudicotyledons</taxon>
        <taxon>Gunneridae</taxon>
        <taxon>Pentapetalae</taxon>
        <taxon>rosids</taxon>
        <taxon>fabids</taxon>
        <taxon>Malpighiales</taxon>
        <taxon>Rhizophoraceae</taxon>
        <taxon>Rhizophora</taxon>
    </lineage>
</organism>
<name>A0A2P2IZ70_RHIMU</name>
<protein>
    <submittedName>
        <fullName evidence="1">Uncharacterized protein</fullName>
    </submittedName>
</protein>
<accession>A0A2P2IZ70</accession>
<proteinExistence type="predicted"/>
<dbReference type="AlphaFoldDB" id="A0A2P2IZ70"/>